<feature type="domain" description="Release factor glutamine methyltransferase N-terminal" evidence="7">
    <location>
        <begin position="5"/>
        <end position="75"/>
    </location>
</feature>
<keyword evidence="3 5" id="KW-0949">S-adenosyl-L-methionine</keyword>
<evidence type="ECO:0000256" key="4">
    <source>
        <dbReference type="ARBA" id="ARBA00048391"/>
    </source>
</evidence>
<feature type="binding site" evidence="5">
    <location>
        <position position="207"/>
    </location>
    <ligand>
        <name>S-adenosyl-L-methionine</name>
        <dbReference type="ChEBI" id="CHEBI:59789"/>
    </ligand>
</feature>
<dbReference type="SUPFAM" id="SSF53335">
    <property type="entry name" value="S-adenosyl-L-methionine-dependent methyltransferases"/>
    <property type="match status" value="1"/>
</dbReference>
<dbReference type="GO" id="GO:0003676">
    <property type="term" value="F:nucleic acid binding"/>
    <property type="evidence" value="ECO:0007669"/>
    <property type="project" value="InterPro"/>
</dbReference>
<feature type="domain" description="Methyltransferase small" evidence="6">
    <location>
        <begin position="127"/>
        <end position="214"/>
    </location>
</feature>
<evidence type="ECO:0000259" key="6">
    <source>
        <dbReference type="Pfam" id="PF05175"/>
    </source>
</evidence>
<feature type="binding site" evidence="5">
    <location>
        <begin position="207"/>
        <end position="210"/>
    </location>
    <ligand>
        <name>substrate</name>
    </ligand>
</feature>
<dbReference type="Gene3D" id="1.10.8.10">
    <property type="entry name" value="DNA helicase RuvA subunit, C-terminal domain"/>
    <property type="match status" value="1"/>
</dbReference>
<comment type="function">
    <text evidence="5">Methylates the class 1 translation termination release factors RF1/PrfA and RF2/PrfB on the glutamine residue of the universally conserved GGQ motif.</text>
</comment>
<dbReference type="Pfam" id="PF17827">
    <property type="entry name" value="PrmC_N"/>
    <property type="match status" value="1"/>
</dbReference>
<dbReference type="PANTHER" id="PTHR18895:SF74">
    <property type="entry name" value="MTRF1L RELEASE FACTOR GLUTAMINE METHYLTRANSFERASE"/>
    <property type="match status" value="1"/>
</dbReference>
<comment type="catalytic activity">
    <reaction evidence="4 5">
        <text>L-glutaminyl-[peptide chain release factor] + S-adenosyl-L-methionine = N(5)-methyl-L-glutaminyl-[peptide chain release factor] + S-adenosyl-L-homocysteine + H(+)</text>
        <dbReference type="Rhea" id="RHEA:42896"/>
        <dbReference type="Rhea" id="RHEA-COMP:10271"/>
        <dbReference type="Rhea" id="RHEA-COMP:10272"/>
        <dbReference type="ChEBI" id="CHEBI:15378"/>
        <dbReference type="ChEBI" id="CHEBI:30011"/>
        <dbReference type="ChEBI" id="CHEBI:57856"/>
        <dbReference type="ChEBI" id="CHEBI:59789"/>
        <dbReference type="ChEBI" id="CHEBI:61891"/>
        <dbReference type="EC" id="2.1.1.297"/>
    </reaction>
</comment>
<dbReference type="Proteomes" id="UP000245845">
    <property type="component" value="Unassembled WGS sequence"/>
</dbReference>
<accession>A0A2Y9BIP9</accession>
<comment type="caution">
    <text evidence="8">The sequence shown here is derived from an EMBL/GenBank/DDBJ whole genome shotgun (WGS) entry which is preliminary data.</text>
</comment>
<evidence type="ECO:0000256" key="3">
    <source>
        <dbReference type="ARBA" id="ARBA00022691"/>
    </source>
</evidence>
<reference evidence="8 9" key="1">
    <citation type="submission" date="2018-05" db="EMBL/GenBank/DDBJ databases">
        <title>The Hungate 1000. A catalogue of reference genomes from the rumen microbiome.</title>
        <authorList>
            <person name="Kelly W."/>
        </authorList>
    </citation>
    <scope>NUCLEOTIDE SEQUENCE [LARGE SCALE GENOMIC DNA]</scope>
    <source>
        <strain evidence="8 9">NLAE-zl-C242</strain>
    </source>
</reference>
<dbReference type="InterPro" id="IPR019874">
    <property type="entry name" value="RF_methyltr_PrmC"/>
</dbReference>
<dbReference type="CDD" id="cd02440">
    <property type="entry name" value="AdoMet_MTases"/>
    <property type="match status" value="1"/>
</dbReference>
<dbReference type="EC" id="2.1.1.297" evidence="5"/>
<keyword evidence="2 5" id="KW-0808">Transferase</keyword>
<dbReference type="InterPro" id="IPR029063">
    <property type="entry name" value="SAM-dependent_MTases_sf"/>
</dbReference>
<dbReference type="GO" id="GO:0102559">
    <property type="term" value="F:peptide chain release factor N(5)-glutamine methyltransferase activity"/>
    <property type="evidence" value="ECO:0007669"/>
    <property type="project" value="UniProtKB-EC"/>
</dbReference>
<comment type="caution">
    <text evidence="5">Lacks conserved residue(s) required for the propagation of feature annotation.</text>
</comment>
<keyword evidence="1 5" id="KW-0489">Methyltransferase</keyword>
<dbReference type="HAMAP" id="MF_02126">
    <property type="entry name" value="RF_methyltr_PrmC"/>
    <property type="match status" value="1"/>
</dbReference>
<organism evidence="8 9">
    <name type="scientific">Faecalicatena orotica</name>
    <dbReference type="NCBI Taxonomy" id="1544"/>
    <lineage>
        <taxon>Bacteria</taxon>
        <taxon>Bacillati</taxon>
        <taxon>Bacillota</taxon>
        <taxon>Clostridia</taxon>
        <taxon>Lachnospirales</taxon>
        <taxon>Lachnospiraceae</taxon>
        <taxon>Faecalicatena</taxon>
    </lineage>
</organism>
<dbReference type="PANTHER" id="PTHR18895">
    <property type="entry name" value="HEMK METHYLTRANSFERASE"/>
    <property type="match status" value="1"/>
</dbReference>
<dbReference type="InterPro" id="IPR007848">
    <property type="entry name" value="Small_mtfrase_dom"/>
</dbReference>
<evidence type="ECO:0000313" key="9">
    <source>
        <dbReference type="Proteomes" id="UP000245845"/>
    </source>
</evidence>
<keyword evidence="9" id="KW-1185">Reference proteome</keyword>
<feature type="binding site" evidence="5">
    <location>
        <position position="166"/>
    </location>
    <ligand>
        <name>S-adenosyl-L-methionine</name>
        <dbReference type="ChEBI" id="CHEBI:59789"/>
    </ligand>
</feature>
<dbReference type="RefSeq" id="WP_109733144.1">
    <property type="nucleotide sequence ID" value="NZ_BAAACK010000023.1"/>
</dbReference>
<evidence type="ECO:0000313" key="8">
    <source>
        <dbReference type="EMBL" id="PWJ23155.1"/>
    </source>
</evidence>
<dbReference type="InterPro" id="IPR004556">
    <property type="entry name" value="HemK-like"/>
</dbReference>
<dbReference type="Gene3D" id="3.40.50.150">
    <property type="entry name" value="Vaccinia Virus protein VP39"/>
    <property type="match status" value="1"/>
</dbReference>
<evidence type="ECO:0000256" key="1">
    <source>
        <dbReference type="ARBA" id="ARBA00022603"/>
    </source>
</evidence>
<dbReference type="NCBIfam" id="TIGR00536">
    <property type="entry name" value="hemK_fam"/>
    <property type="match status" value="1"/>
</dbReference>
<dbReference type="InterPro" id="IPR050320">
    <property type="entry name" value="N5-glutamine_MTase"/>
</dbReference>
<evidence type="ECO:0000259" key="7">
    <source>
        <dbReference type="Pfam" id="PF17827"/>
    </source>
</evidence>
<dbReference type="InterPro" id="IPR040758">
    <property type="entry name" value="PrmC_N"/>
</dbReference>
<dbReference type="NCBIfam" id="TIGR03534">
    <property type="entry name" value="RF_mod_PrmC"/>
    <property type="match status" value="1"/>
</dbReference>
<evidence type="ECO:0000256" key="5">
    <source>
        <dbReference type="HAMAP-Rule" id="MF_02126"/>
    </source>
</evidence>
<sequence>MTMQEAYQQGEKLLVQAQIPDARLDAWYLLEHVTGVSRAMYYAMPDKELSEEQADQYSDFISRRAAHIPLQHLTGEQEFMGLTFRVNEHVLIPRQDTELVVEEALKIMESCSEAEYPAGKADDSKKQDFRVLDMCTGSGCILLSVLYHAGKDKKCGNLKMAGTGADISEEALEAARINAELLNIEAEFIHSDLFDAAEGRFELIVSNPPYIRTDEISKLQDEVQGHDPWIALDGKEDGLYFYRKIISGAGGYLSDGGHLVFEIGFDQADAVSTLMRDAGFRDIMVKKDLAGLDRAVIGVYDR</sequence>
<protein>
    <recommendedName>
        <fullName evidence="5">Release factor glutamine methyltransferase</fullName>
        <shortName evidence="5">RF MTase</shortName>
        <ecNumber evidence="5">2.1.1.297</ecNumber>
    </recommendedName>
    <alternativeName>
        <fullName evidence="5">N5-glutamine methyltransferase PrmC</fullName>
    </alternativeName>
    <alternativeName>
        <fullName evidence="5">Protein-(glutamine-N5) MTase PrmC</fullName>
    </alternativeName>
    <alternativeName>
        <fullName evidence="5">Protein-glutamine N-methyltransferase PrmC</fullName>
    </alternativeName>
</protein>
<dbReference type="OrthoDB" id="9800643at2"/>
<comment type="similarity">
    <text evidence="5">Belongs to the protein N5-glutamine methyltransferase family. PrmC subfamily.</text>
</comment>
<proteinExistence type="inferred from homology"/>
<name>A0A2Y9BIP9_9FIRM</name>
<dbReference type="AlphaFoldDB" id="A0A2Y9BIP9"/>
<evidence type="ECO:0000256" key="2">
    <source>
        <dbReference type="ARBA" id="ARBA00022679"/>
    </source>
</evidence>
<dbReference type="PROSITE" id="PS00092">
    <property type="entry name" value="N6_MTASE"/>
    <property type="match status" value="1"/>
</dbReference>
<dbReference type="GO" id="GO:0032259">
    <property type="term" value="P:methylation"/>
    <property type="evidence" value="ECO:0007669"/>
    <property type="project" value="UniProtKB-KW"/>
</dbReference>
<gene>
    <name evidence="5" type="primary">prmC</name>
    <name evidence="8" type="ORF">A8806_11589</name>
</gene>
<dbReference type="Pfam" id="PF05175">
    <property type="entry name" value="MTS"/>
    <property type="match status" value="1"/>
</dbReference>
<dbReference type="EMBL" id="QGDL01000015">
    <property type="protein sequence ID" value="PWJ23155.1"/>
    <property type="molecule type" value="Genomic_DNA"/>
</dbReference>
<dbReference type="InterPro" id="IPR002052">
    <property type="entry name" value="DNA_methylase_N6_adenine_CS"/>
</dbReference>